<dbReference type="GO" id="GO:0045303">
    <property type="term" value="F:diaminobutyrate-2-oxoglutarate transaminase activity"/>
    <property type="evidence" value="ECO:0007669"/>
    <property type="project" value="UniProtKB-EC"/>
</dbReference>
<protein>
    <recommendedName>
        <fullName evidence="5">Diaminobutyrate--2-oxoglutarate transaminase</fullName>
        <ecNumber evidence="4">2.6.1.76</ecNumber>
    </recommendedName>
</protein>
<comment type="similarity">
    <text evidence="3 9">Belongs to the class-III pyridoxal-phosphate-dependent aminotransferase family.</text>
</comment>
<dbReference type="InterPro" id="IPR049704">
    <property type="entry name" value="Aminotrans_3_PPA_site"/>
</dbReference>
<dbReference type="InterPro" id="IPR015422">
    <property type="entry name" value="PyrdxlP-dep_Trfase_small"/>
</dbReference>
<sequence length="447" mass="48563">MTHFLHRKLNSTLPVAVRGEGVYLYDKEGRRYLDASGGAAVACLGHSHPAVIEAVIRQIRTLPSAHTSFFTTEPSEELADYLVSRAPEGIKRFLSVSDGSVAVETALKLARQYWVEVGQPQRRYIISRKQSYHGNTLGALSVSGNERRRAPYAPLLSESVTHIDPSYAYRYQRADETPEQYGLRSANLLEEEILRLRPENVNAFIAETVVGATAGCLAAAPGYFRRVREICDKYGVLLILDEIMSGMGRTGTLFACEQEGIAPDIITVAKGLGGGYQPIGGVFANAKIINAIEAGSKTLANGHTYMGHAVACAAALAVQKVIEEEGLIQRVQTLGNALEAKLRERFAAHPHVGDIRGRGLFWALELVIDRETKMTFEPALKLNERVKEEAQARGLACYPSGGTADGVRGDHILFAPPYIIEEAQLDDIVEITSQSLDAALSSISASA</sequence>
<evidence type="ECO:0000256" key="8">
    <source>
        <dbReference type="ARBA" id="ARBA00049111"/>
    </source>
</evidence>
<dbReference type="Gene3D" id="3.40.640.10">
    <property type="entry name" value="Type I PLP-dependent aspartate aminotransferase-like (Major domain)"/>
    <property type="match status" value="1"/>
</dbReference>
<dbReference type="PROSITE" id="PS00600">
    <property type="entry name" value="AA_TRANSFER_CLASS_3"/>
    <property type="match status" value="1"/>
</dbReference>
<gene>
    <name evidence="10" type="ORF">BSU04_25025</name>
</gene>
<comment type="pathway">
    <text evidence="2">Amine and polyamine biosynthesis; ectoine biosynthesis; L-ectoine from L-aspartate 4-semialdehyde: step 1/3.</text>
</comment>
<dbReference type="NCBIfam" id="NF005685">
    <property type="entry name" value="PRK07483.1"/>
    <property type="match status" value="1"/>
</dbReference>
<dbReference type="InterPro" id="IPR015421">
    <property type="entry name" value="PyrdxlP-dep_Trfase_major"/>
</dbReference>
<keyword evidence="10" id="KW-0808">Transferase</keyword>
<keyword evidence="6 10" id="KW-0032">Aminotransferase</keyword>
<dbReference type="SUPFAM" id="SSF53383">
    <property type="entry name" value="PLP-dependent transferases"/>
    <property type="match status" value="1"/>
</dbReference>
<comment type="caution">
    <text evidence="10">The sequence shown here is derived from an EMBL/GenBank/DDBJ whole genome shotgun (WGS) entry which is preliminary data.</text>
</comment>
<evidence type="ECO:0000256" key="7">
    <source>
        <dbReference type="ARBA" id="ARBA00022898"/>
    </source>
</evidence>
<comment type="cofactor">
    <cofactor evidence="1">
        <name>pyridoxal 5'-phosphate</name>
        <dbReference type="ChEBI" id="CHEBI:597326"/>
    </cofactor>
</comment>
<accession>A0A226WX82</accession>
<dbReference type="AlphaFoldDB" id="A0A226WX82"/>
<evidence type="ECO:0000256" key="2">
    <source>
        <dbReference type="ARBA" id="ARBA00004946"/>
    </source>
</evidence>
<dbReference type="GO" id="GO:0005829">
    <property type="term" value="C:cytosol"/>
    <property type="evidence" value="ECO:0007669"/>
    <property type="project" value="TreeGrafter"/>
</dbReference>
<dbReference type="InterPro" id="IPR005814">
    <property type="entry name" value="Aminotrans_3"/>
</dbReference>
<evidence type="ECO:0000256" key="1">
    <source>
        <dbReference type="ARBA" id="ARBA00001933"/>
    </source>
</evidence>
<evidence type="ECO:0000256" key="6">
    <source>
        <dbReference type="ARBA" id="ARBA00022576"/>
    </source>
</evidence>
<evidence type="ECO:0000256" key="3">
    <source>
        <dbReference type="ARBA" id="ARBA00008954"/>
    </source>
</evidence>
<evidence type="ECO:0000256" key="9">
    <source>
        <dbReference type="RuleBase" id="RU003560"/>
    </source>
</evidence>
<proteinExistence type="inferred from homology"/>
<comment type="catalytic activity">
    <reaction evidence="8">
        <text>L-2,4-diaminobutanoate + 2-oxoglutarate = L-aspartate 4-semialdehyde + L-glutamate</text>
        <dbReference type="Rhea" id="RHEA:11160"/>
        <dbReference type="ChEBI" id="CHEBI:16810"/>
        <dbReference type="ChEBI" id="CHEBI:29985"/>
        <dbReference type="ChEBI" id="CHEBI:58761"/>
        <dbReference type="ChEBI" id="CHEBI:537519"/>
        <dbReference type="EC" id="2.6.1.76"/>
    </reaction>
</comment>
<keyword evidence="7 9" id="KW-0663">Pyridoxal phosphate</keyword>
<dbReference type="Proteomes" id="UP000214720">
    <property type="component" value="Unassembled WGS sequence"/>
</dbReference>
<dbReference type="CDD" id="cd00610">
    <property type="entry name" value="OAT_like"/>
    <property type="match status" value="1"/>
</dbReference>
<reference evidence="11" key="1">
    <citation type="submission" date="2017-01" db="EMBL/GenBank/DDBJ databases">
        <title>Genome Analysis of Deinococcus marmoris KOPRI26562.</title>
        <authorList>
            <person name="Kim J.H."/>
            <person name="Oh H.-M."/>
        </authorList>
    </citation>
    <scope>NUCLEOTIDE SEQUENCE [LARGE SCALE GENOMIC DNA]</scope>
    <source>
        <strain evidence="11">PAMC 26633</strain>
    </source>
</reference>
<name>A0A226WX82_CABSO</name>
<dbReference type="OrthoDB" id="3398487at2"/>
<dbReference type="Gene3D" id="3.90.1150.10">
    <property type="entry name" value="Aspartate Aminotransferase, domain 1"/>
    <property type="match status" value="1"/>
</dbReference>
<dbReference type="Pfam" id="PF00202">
    <property type="entry name" value="Aminotran_3"/>
    <property type="match status" value="1"/>
</dbReference>
<evidence type="ECO:0000313" key="10">
    <source>
        <dbReference type="EMBL" id="OXC75785.1"/>
    </source>
</evidence>
<dbReference type="GO" id="GO:0030170">
    <property type="term" value="F:pyridoxal phosphate binding"/>
    <property type="evidence" value="ECO:0007669"/>
    <property type="project" value="InterPro"/>
</dbReference>
<dbReference type="InterPro" id="IPR015424">
    <property type="entry name" value="PyrdxlP-dep_Trfase"/>
</dbReference>
<evidence type="ECO:0000256" key="5">
    <source>
        <dbReference type="ARBA" id="ARBA00014798"/>
    </source>
</evidence>
<dbReference type="RefSeq" id="WP_089162884.1">
    <property type="nucleotide sequence ID" value="NZ_MTHB01000160.1"/>
</dbReference>
<dbReference type="EC" id="2.6.1.76" evidence="4"/>
<dbReference type="EMBL" id="MTHB01000160">
    <property type="protein sequence ID" value="OXC75785.1"/>
    <property type="molecule type" value="Genomic_DNA"/>
</dbReference>
<organism evidence="10 11">
    <name type="scientific">Caballeronia sordidicola</name>
    <name type="common">Burkholderia sordidicola</name>
    <dbReference type="NCBI Taxonomy" id="196367"/>
    <lineage>
        <taxon>Bacteria</taxon>
        <taxon>Pseudomonadati</taxon>
        <taxon>Pseudomonadota</taxon>
        <taxon>Betaproteobacteria</taxon>
        <taxon>Burkholderiales</taxon>
        <taxon>Burkholderiaceae</taxon>
        <taxon>Caballeronia</taxon>
    </lineage>
</organism>
<dbReference type="PANTHER" id="PTHR43094">
    <property type="entry name" value="AMINOTRANSFERASE"/>
    <property type="match status" value="1"/>
</dbReference>
<dbReference type="FunFam" id="3.40.640.10:FF:000004">
    <property type="entry name" value="Acetylornithine aminotransferase"/>
    <property type="match status" value="1"/>
</dbReference>
<evidence type="ECO:0000256" key="4">
    <source>
        <dbReference type="ARBA" id="ARBA00013155"/>
    </source>
</evidence>
<evidence type="ECO:0000313" key="11">
    <source>
        <dbReference type="Proteomes" id="UP000214720"/>
    </source>
</evidence>
<dbReference type="PANTHER" id="PTHR43094:SF1">
    <property type="entry name" value="AMINOTRANSFERASE CLASS-III"/>
    <property type="match status" value="1"/>
</dbReference>